<evidence type="ECO:0000256" key="2">
    <source>
        <dbReference type="SAM" id="Phobius"/>
    </source>
</evidence>
<proteinExistence type="predicted"/>
<keyword evidence="2" id="KW-1133">Transmembrane helix</keyword>
<evidence type="ECO:0000256" key="1">
    <source>
        <dbReference type="SAM" id="MobiDB-lite"/>
    </source>
</evidence>
<comment type="caution">
    <text evidence="3">The sequence shown here is derived from an EMBL/GenBank/DDBJ whole genome shotgun (WGS) entry which is preliminary data.</text>
</comment>
<feature type="compositionally biased region" description="Acidic residues" evidence="1">
    <location>
        <begin position="264"/>
        <end position="273"/>
    </location>
</feature>
<keyword evidence="2" id="KW-0812">Transmembrane</keyword>
<organism evidence="3 4">
    <name type="scientific">Aduncisulcus paluster</name>
    <dbReference type="NCBI Taxonomy" id="2918883"/>
    <lineage>
        <taxon>Eukaryota</taxon>
        <taxon>Metamonada</taxon>
        <taxon>Carpediemonas-like organisms</taxon>
        <taxon>Aduncisulcus</taxon>
    </lineage>
</organism>
<evidence type="ECO:0000313" key="4">
    <source>
        <dbReference type="Proteomes" id="UP001057375"/>
    </source>
</evidence>
<dbReference type="EMBL" id="BQXS01011351">
    <property type="protein sequence ID" value="GKT36978.1"/>
    <property type="molecule type" value="Genomic_DNA"/>
</dbReference>
<dbReference type="Proteomes" id="UP001057375">
    <property type="component" value="Unassembled WGS sequence"/>
</dbReference>
<accession>A0ABQ5KWZ4</accession>
<keyword evidence="2" id="KW-0472">Membrane</keyword>
<feature type="transmembrane region" description="Helical" evidence="2">
    <location>
        <begin position="75"/>
        <end position="94"/>
    </location>
</feature>
<feature type="region of interest" description="Disordered" evidence="1">
    <location>
        <begin position="258"/>
        <end position="297"/>
    </location>
</feature>
<name>A0ABQ5KWZ4_9EUKA</name>
<sequence>MRYDKKQNCTLILFNQLHFEDLSTIDLVKRISISGSVNEKIRSSTNASENEYYLPRLFSISNSLKNTRIPPTKRCISLSYAGAYLPVITFSSFIHQMFRTYPFQAFALLTALSIQSTATICWMSGCFSNFDPDGDRWISPSSLHVRLPKELVNTLLQSDLTPKEATYAILDTFFSKDARQVYDSRCRKPIVVFFPCADYIQFSFENEDKLEDEITLEYIKQWKTDPTACLYLQHLSKSYGSTGEIICRSHEVSVPISTYPTNKEEEESSSEEVESFHPLSKSPKHAPKREQKRSTLSIPCSSRLKHSEFKTIIGHHSRIEEHLQYGIGVVCQDVYKEHQIEKEHHMWMKRQKTTGRSENVFQTIKIDRVVNDYSPIEKDVEIESKIDNESFFDCISTSTRPQDTHIAIEPDTSSSVYKKLSSHLKHSLPLSFPSLFPLSLAAHTNLTNIKSYIACVYMCIMCGKNLFLCSEVHDEVICNEKKHKGLFSVLKTFLKRGHPFNSAFINECKYMIRNKIHILDYVNFESQLSRCFDLSIEEEAEEARFKRVSNILQSFHQFFFVSRLPFFLFDSRLSLHGTLSTLHMIFSLVCVSYYAPNRIFLNEIFINDISSSLKLLYAGLFASKDYCIQILPFSSRYYRKFIMSSLDDSEILKKIKKAKEPSEIEKFYGNLLENVWGTNDDHDIAVNNSHQNGSNSVSFMVTSTIRINDSIRSNFRKDLETKGYIGPKVSLTRPFECDSARFYLTMLLLSSSALQPLTNSHSTVISEAAKVHLRGSIYPSLLWDHSFFFQFPQGIQGSSRMVFTNHIPSLPLVRDISLVESGFSKWNIHLMINTIHIIINWCSNATRRDLHSHFVTISNIFASISSMIPPFSSFSSFSIIGFISSYIHVLFACLNRYICEYLHIGICKLKEKEMLSLAHILQKAFNSMWNLIREVNYLFMNGDIEGNEDLCDQMKQYLSSLSHPQAIKFYKTLLSCPLLISNSICQLFSHISPGEKRMRNAMELIYHGIINSYTLFRDKIEISLISRGSQSPSDDFKSTDSSSLFELCDVQASSKVDQNDSNPIKKITLDDLLSQKDSLVEDWKLSDISSCVVSSFFSSQIFLFSVLSEKISEILGLYDDPISKKSPHSILNEALVKLRMWGICIETVTSLAMALSSPLLSLLSPIAKYILRNDAGDMIGYGSIPKSWKTVIKDHRHRLFERFEFTNMMPFLCCFGNSPTLCCISSICNTINILSKCGFIGEYLDNFTSFVINSFKDISSLFPVLLCENGELMYGNSINRSYVQNSFQKLCDLVFPQAEADSTAQSPSKLTQILCKYGTETPSPTKPISQGVLESLCVFSNAKIQIDSIEQRMSKMRISAMTKVKEEWLPSLLSQPSIPSLYSSESSRYGSSSSSDGSILTDVVKEFMEEIVPFSSSSMVSSFLKSRLPDFELSQLLTQKYSSDMLQRSEMSDLGPTGLDFSIDDTRMLMSEYSLSDTEAHEYLLLKRLFKGSLRCLTMVWAWKKNTIVTLVSVYGSFLIAFSKMNGIPIDSSTWKLIEEGSTYVFLSLTISNCSNHVAIALPQESIDFLKLIEDEKRLRQ</sequence>
<evidence type="ECO:0000313" key="3">
    <source>
        <dbReference type="EMBL" id="GKT36978.1"/>
    </source>
</evidence>
<keyword evidence="4" id="KW-1185">Reference proteome</keyword>
<protein>
    <submittedName>
        <fullName evidence="3">Uncharacterized protein</fullName>
    </submittedName>
</protein>
<reference evidence="3" key="1">
    <citation type="submission" date="2022-03" db="EMBL/GenBank/DDBJ databases">
        <title>Draft genome sequence of Aduncisulcus paluster, a free-living microaerophilic Fornicata.</title>
        <authorList>
            <person name="Yuyama I."/>
            <person name="Kume K."/>
            <person name="Tamura T."/>
            <person name="Inagaki Y."/>
            <person name="Hashimoto T."/>
        </authorList>
    </citation>
    <scope>NUCLEOTIDE SEQUENCE</scope>
    <source>
        <strain evidence="3">NY0171</strain>
    </source>
</reference>
<gene>
    <name evidence="3" type="ORF">ADUPG1_009848</name>
</gene>